<evidence type="ECO:0000256" key="8">
    <source>
        <dbReference type="SAM" id="Phobius"/>
    </source>
</evidence>
<feature type="transmembrane region" description="Helical" evidence="8">
    <location>
        <begin position="41"/>
        <end position="65"/>
    </location>
</feature>
<accession>A0A2M7E9H3</accession>
<evidence type="ECO:0000256" key="7">
    <source>
        <dbReference type="ARBA" id="ARBA00023136"/>
    </source>
</evidence>
<dbReference type="EMBL" id="PETL01000119">
    <property type="protein sequence ID" value="PIV64396.1"/>
    <property type="molecule type" value="Genomic_DNA"/>
</dbReference>
<feature type="transmembrane region" description="Helical" evidence="8">
    <location>
        <begin position="12"/>
        <end position="29"/>
    </location>
</feature>
<feature type="transmembrane region" description="Helical" evidence="8">
    <location>
        <begin position="139"/>
        <end position="157"/>
    </location>
</feature>
<keyword evidence="6 8" id="KW-1133">Transmembrane helix</keyword>
<protein>
    <submittedName>
        <fullName evidence="9">Rod shape-determining protein MreD</fullName>
    </submittedName>
</protein>
<dbReference type="NCBIfam" id="TIGR03426">
    <property type="entry name" value="shape_MreD"/>
    <property type="match status" value="1"/>
</dbReference>
<evidence type="ECO:0000313" key="9">
    <source>
        <dbReference type="EMBL" id="PIV64396.1"/>
    </source>
</evidence>
<evidence type="ECO:0000256" key="5">
    <source>
        <dbReference type="ARBA" id="ARBA00022960"/>
    </source>
</evidence>
<evidence type="ECO:0000256" key="6">
    <source>
        <dbReference type="ARBA" id="ARBA00022989"/>
    </source>
</evidence>
<evidence type="ECO:0000256" key="2">
    <source>
        <dbReference type="ARBA" id="ARBA00007776"/>
    </source>
</evidence>
<name>A0A2M7E9H3_9BACT</name>
<dbReference type="InterPro" id="IPR007227">
    <property type="entry name" value="Cell_shape_determining_MreD"/>
</dbReference>
<dbReference type="Proteomes" id="UP000228886">
    <property type="component" value="Unassembled WGS sequence"/>
</dbReference>
<dbReference type="Pfam" id="PF04093">
    <property type="entry name" value="MreD"/>
    <property type="match status" value="1"/>
</dbReference>
<evidence type="ECO:0000313" key="10">
    <source>
        <dbReference type="Proteomes" id="UP000228886"/>
    </source>
</evidence>
<organism evidence="9 10">
    <name type="scientific">bacterium (Candidatus Ratteibacteria) CG01_land_8_20_14_3_00_40_19</name>
    <dbReference type="NCBI Taxonomy" id="2014290"/>
    <lineage>
        <taxon>Bacteria</taxon>
        <taxon>Candidatus Ratteibacteria</taxon>
    </lineage>
</organism>
<reference evidence="10" key="1">
    <citation type="submission" date="2017-09" db="EMBL/GenBank/DDBJ databases">
        <title>Depth-based differentiation of microbial function through sediment-hosted aquifers and enrichment of novel symbionts in the deep terrestrial subsurface.</title>
        <authorList>
            <person name="Probst A.J."/>
            <person name="Ladd B."/>
            <person name="Jarett J.K."/>
            <person name="Geller-Mcgrath D.E."/>
            <person name="Sieber C.M.K."/>
            <person name="Emerson J.B."/>
            <person name="Anantharaman K."/>
            <person name="Thomas B.C."/>
            <person name="Malmstrom R."/>
            <person name="Stieglmeier M."/>
            <person name="Klingl A."/>
            <person name="Woyke T."/>
            <person name="Ryan C.M."/>
            <person name="Banfield J.F."/>
        </authorList>
    </citation>
    <scope>NUCLEOTIDE SEQUENCE [LARGE SCALE GENOMIC DNA]</scope>
</reference>
<dbReference type="GO" id="GO:0008360">
    <property type="term" value="P:regulation of cell shape"/>
    <property type="evidence" value="ECO:0007669"/>
    <property type="project" value="UniProtKB-KW"/>
</dbReference>
<keyword evidence="5" id="KW-0133">Cell shape</keyword>
<gene>
    <name evidence="9" type="primary">mreD</name>
    <name evidence="9" type="ORF">COS11_02400</name>
</gene>
<proteinExistence type="inferred from homology"/>
<keyword evidence="7 8" id="KW-0472">Membrane</keyword>
<dbReference type="AlphaFoldDB" id="A0A2M7E9H3"/>
<sequence>MIAKEKFSPYFLKLLLVLAFFFIFQWTGAKYLRVNNIAPDFILVFLIFFSLHTGGIFALSLAFFAGLLQDILFRGMLGANSFSFCLIAYLVDRLRNKLKVKECFYSEIIFVFFGSFFYIIFSAFFYQTPWTVELLIPKIFIFSFYNSFLFSILSAGTKRIIYG</sequence>
<dbReference type="GO" id="GO:0005886">
    <property type="term" value="C:plasma membrane"/>
    <property type="evidence" value="ECO:0007669"/>
    <property type="project" value="UniProtKB-SubCell"/>
</dbReference>
<keyword evidence="4 8" id="KW-0812">Transmembrane</keyword>
<feature type="transmembrane region" description="Helical" evidence="8">
    <location>
        <begin position="103"/>
        <end position="127"/>
    </location>
</feature>
<evidence type="ECO:0000256" key="4">
    <source>
        <dbReference type="ARBA" id="ARBA00022692"/>
    </source>
</evidence>
<comment type="caution">
    <text evidence="9">The sequence shown here is derived from an EMBL/GenBank/DDBJ whole genome shotgun (WGS) entry which is preliminary data.</text>
</comment>
<evidence type="ECO:0000256" key="1">
    <source>
        <dbReference type="ARBA" id="ARBA00004651"/>
    </source>
</evidence>
<comment type="subcellular location">
    <subcellularLocation>
        <location evidence="1">Cell membrane</location>
        <topology evidence="1">Multi-pass membrane protein</topology>
    </subcellularLocation>
</comment>
<comment type="similarity">
    <text evidence="2">Belongs to the MreD family.</text>
</comment>
<keyword evidence="3" id="KW-1003">Cell membrane</keyword>
<evidence type="ECO:0000256" key="3">
    <source>
        <dbReference type="ARBA" id="ARBA00022475"/>
    </source>
</evidence>